<dbReference type="EMBL" id="JBIAPI010000001">
    <property type="protein sequence ID" value="MFF3221599.1"/>
    <property type="molecule type" value="Genomic_DNA"/>
</dbReference>
<dbReference type="Proteomes" id="UP001601948">
    <property type="component" value="Unassembled WGS sequence"/>
</dbReference>
<evidence type="ECO:0000313" key="2">
    <source>
        <dbReference type="EMBL" id="MFF3221599.1"/>
    </source>
</evidence>
<dbReference type="RefSeq" id="WP_387712779.1">
    <property type="nucleotide sequence ID" value="NZ_JBIAPI010000001.1"/>
</dbReference>
<sequence length="90" mass="9545">MVDAKVITAGQAGARVGGKADAHPAKWKFWVLTLVGLYPMLTGLVTVTAPLVEPLPTPLRLACILPVAVAAMVWVIMPVLTRLCAGWLAR</sequence>
<comment type="caution">
    <text evidence="2">The sequence shown here is derived from an EMBL/GenBank/DDBJ whole genome shotgun (WGS) entry which is preliminary data.</text>
</comment>
<evidence type="ECO:0000313" key="3">
    <source>
        <dbReference type="Proteomes" id="UP001601948"/>
    </source>
</evidence>
<proteinExistence type="predicted"/>
<accession>A0ABW6QKU2</accession>
<organism evidence="2 3">
    <name type="scientific">Nocardia suismassiliense</name>
    <dbReference type="NCBI Taxonomy" id="2077092"/>
    <lineage>
        <taxon>Bacteria</taxon>
        <taxon>Bacillati</taxon>
        <taxon>Actinomycetota</taxon>
        <taxon>Actinomycetes</taxon>
        <taxon>Mycobacteriales</taxon>
        <taxon>Nocardiaceae</taxon>
        <taxon>Nocardia</taxon>
    </lineage>
</organism>
<name>A0ABW6QKU2_9NOCA</name>
<feature type="transmembrane region" description="Helical" evidence="1">
    <location>
        <begin position="29"/>
        <end position="52"/>
    </location>
</feature>
<protein>
    <submittedName>
        <fullName evidence="2">Uncharacterized protein</fullName>
    </submittedName>
</protein>
<keyword evidence="1" id="KW-1133">Transmembrane helix</keyword>
<reference evidence="2 3" key="1">
    <citation type="submission" date="2024-10" db="EMBL/GenBank/DDBJ databases">
        <title>The Natural Products Discovery Center: Release of the First 8490 Sequenced Strains for Exploring Actinobacteria Biosynthetic Diversity.</title>
        <authorList>
            <person name="Kalkreuter E."/>
            <person name="Kautsar S.A."/>
            <person name="Yang D."/>
            <person name="Bader C.D."/>
            <person name="Teijaro C.N."/>
            <person name="Fluegel L."/>
            <person name="Davis C.M."/>
            <person name="Simpson J.R."/>
            <person name="Lauterbach L."/>
            <person name="Steele A.D."/>
            <person name="Gui C."/>
            <person name="Meng S."/>
            <person name="Li G."/>
            <person name="Viehrig K."/>
            <person name="Ye F."/>
            <person name="Su P."/>
            <person name="Kiefer A.F."/>
            <person name="Nichols A."/>
            <person name="Cepeda A.J."/>
            <person name="Yan W."/>
            <person name="Fan B."/>
            <person name="Jiang Y."/>
            <person name="Adhikari A."/>
            <person name="Zheng C.-J."/>
            <person name="Schuster L."/>
            <person name="Cowan T.M."/>
            <person name="Smanski M.J."/>
            <person name="Chevrette M.G."/>
            <person name="De Carvalho L.P.S."/>
            <person name="Shen B."/>
        </authorList>
    </citation>
    <scope>NUCLEOTIDE SEQUENCE [LARGE SCALE GENOMIC DNA]</scope>
    <source>
        <strain evidence="2 3">NPDC003040</strain>
    </source>
</reference>
<keyword evidence="1" id="KW-0812">Transmembrane</keyword>
<keyword evidence="3" id="KW-1185">Reference proteome</keyword>
<feature type="transmembrane region" description="Helical" evidence="1">
    <location>
        <begin position="58"/>
        <end position="80"/>
    </location>
</feature>
<evidence type="ECO:0000256" key="1">
    <source>
        <dbReference type="SAM" id="Phobius"/>
    </source>
</evidence>
<gene>
    <name evidence="2" type="ORF">ACFYV7_02285</name>
</gene>
<keyword evidence="1" id="KW-0472">Membrane</keyword>